<dbReference type="InterPro" id="IPR016181">
    <property type="entry name" value="Acyl_CoA_acyltransferase"/>
</dbReference>
<reference evidence="2 3" key="1">
    <citation type="journal article" date="2023" name="Insect Mol. Biol.">
        <title>Genome sequencing provides insights into the evolution of gene families encoding plant cell wall-degrading enzymes in longhorned beetles.</title>
        <authorList>
            <person name="Shin N.R."/>
            <person name="Okamura Y."/>
            <person name="Kirsch R."/>
            <person name="Pauchet Y."/>
        </authorList>
    </citation>
    <scope>NUCLEOTIDE SEQUENCE [LARGE SCALE GENOMIC DNA]</scope>
    <source>
        <strain evidence="2">EAD_L_NR</strain>
    </source>
</reference>
<dbReference type="Gene3D" id="3.40.630.30">
    <property type="match status" value="1"/>
</dbReference>
<dbReference type="InterPro" id="IPR000182">
    <property type="entry name" value="GNAT_dom"/>
</dbReference>
<dbReference type="SUPFAM" id="SSF55729">
    <property type="entry name" value="Acyl-CoA N-acyltransferases (Nat)"/>
    <property type="match status" value="1"/>
</dbReference>
<dbReference type="GO" id="GO:0008080">
    <property type="term" value="F:N-acetyltransferase activity"/>
    <property type="evidence" value="ECO:0007669"/>
    <property type="project" value="TreeGrafter"/>
</dbReference>
<dbReference type="Pfam" id="PF00583">
    <property type="entry name" value="Acetyltransf_1"/>
    <property type="match status" value="1"/>
</dbReference>
<dbReference type="CDD" id="cd04301">
    <property type="entry name" value="NAT_SF"/>
    <property type="match status" value="1"/>
</dbReference>
<evidence type="ECO:0000313" key="2">
    <source>
        <dbReference type="EMBL" id="KAJ8918484.1"/>
    </source>
</evidence>
<dbReference type="PANTHER" id="PTHR20905">
    <property type="entry name" value="N-ACETYLTRANSFERASE-RELATED"/>
    <property type="match status" value="1"/>
</dbReference>
<sequence length="244" mass="27924">MVNWKRPDSVPFPSVWRRFEKKGNDGSIKNYWIQDVVPEYVDTFLDNMETVFLKDESLCKYSKFLDDPEAVKQFRDFWINGMKDKLALICLTTDENGRERFVGGNMLVISEKGSKGLEVQSNSKAFKKVMSVVGYVANAKDVFKELNVEEYLTAYGLYVMPEFRGQGIGTELLKARRELCLAVGIKATATVFTSIVSQRTARSAGFQEFVAIDYDDLEKMNPEWSFPGITTLTKSLKNMYIKFK</sequence>
<dbReference type="AlphaFoldDB" id="A0AAV8VWB3"/>
<dbReference type="EMBL" id="JANEYG010000026">
    <property type="protein sequence ID" value="KAJ8918484.1"/>
    <property type="molecule type" value="Genomic_DNA"/>
</dbReference>
<keyword evidence="3" id="KW-1185">Reference proteome</keyword>
<organism evidence="2 3">
    <name type="scientific">Exocentrus adspersus</name>
    <dbReference type="NCBI Taxonomy" id="1586481"/>
    <lineage>
        <taxon>Eukaryota</taxon>
        <taxon>Metazoa</taxon>
        <taxon>Ecdysozoa</taxon>
        <taxon>Arthropoda</taxon>
        <taxon>Hexapoda</taxon>
        <taxon>Insecta</taxon>
        <taxon>Pterygota</taxon>
        <taxon>Neoptera</taxon>
        <taxon>Endopterygota</taxon>
        <taxon>Coleoptera</taxon>
        <taxon>Polyphaga</taxon>
        <taxon>Cucujiformia</taxon>
        <taxon>Chrysomeloidea</taxon>
        <taxon>Cerambycidae</taxon>
        <taxon>Lamiinae</taxon>
        <taxon>Acanthocinini</taxon>
        <taxon>Exocentrus</taxon>
    </lineage>
</organism>
<evidence type="ECO:0000313" key="3">
    <source>
        <dbReference type="Proteomes" id="UP001159042"/>
    </source>
</evidence>
<dbReference type="Proteomes" id="UP001159042">
    <property type="component" value="Unassembled WGS sequence"/>
</dbReference>
<gene>
    <name evidence="2" type="ORF">NQ315_008181</name>
</gene>
<dbReference type="PANTHER" id="PTHR20905:SF32">
    <property type="entry name" value="ARYLALKYLAMINE N-ACETYLTRANSFERASE-LIKE 7, ISOFORM A"/>
    <property type="match status" value="1"/>
</dbReference>
<dbReference type="PROSITE" id="PS51186">
    <property type="entry name" value="GNAT"/>
    <property type="match status" value="1"/>
</dbReference>
<feature type="domain" description="N-acetyltransferase" evidence="1">
    <location>
        <begin position="132"/>
        <end position="222"/>
    </location>
</feature>
<protein>
    <recommendedName>
        <fullName evidence="1">N-acetyltransferase domain-containing protein</fullName>
    </recommendedName>
</protein>
<name>A0AAV8VWB3_9CUCU</name>
<evidence type="ECO:0000259" key="1">
    <source>
        <dbReference type="PROSITE" id="PS51186"/>
    </source>
</evidence>
<comment type="caution">
    <text evidence="2">The sequence shown here is derived from an EMBL/GenBank/DDBJ whole genome shotgun (WGS) entry which is preliminary data.</text>
</comment>
<accession>A0AAV8VWB3</accession>
<proteinExistence type="predicted"/>